<organism evidence="2 3">
    <name type="scientific">Peiella sedimenti</name>
    <dbReference type="NCBI Taxonomy" id="3061083"/>
    <lineage>
        <taxon>Bacteria</taxon>
        <taxon>Pseudomonadati</taxon>
        <taxon>Pseudomonadota</taxon>
        <taxon>Alphaproteobacteria</taxon>
        <taxon>Caulobacterales</taxon>
        <taxon>Caulobacteraceae</taxon>
        <taxon>Peiella</taxon>
    </lineage>
</organism>
<feature type="chain" id="PRO_5047492854" evidence="1">
    <location>
        <begin position="31"/>
        <end position="257"/>
    </location>
</feature>
<keyword evidence="1" id="KW-0732">Signal</keyword>
<keyword evidence="3" id="KW-1185">Reference proteome</keyword>
<sequence>MHVVPQQGRPVRASALVALACALACTPALAEAGQSNSLRDRLFQQRRTTETQQPVRYETQSDMGFVLDQAGSRRLIRFEGSSEIWALTPQAGPRGDVFYKNDIGQTVLRQSRTGGMTLYTPGQPAGMPVAAAGRGEALRPQVVSYADLFRQVVRVGERVRRALGHPVSLHVDVEESSTAATLAADALTLAGEALAFTARAANTRSRAVSVRSVRVEQGNRPDVERRGNQILVTINPALGVAGRPSSARITRAIVQAA</sequence>
<dbReference type="RefSeq" id="WP_302109784.1">
    <property type="nucleotide sequence ID" value="NZ_JAUKTR010000003.1"/>
</dbReference>
<evidence type="ECO:0000313" key="3">
    <source>
        <dbReference type="Proteomes" id="UP001169063"/>
    </source>
</evidence>
<accession>A0ABT8SLD4</accession>
<proteinExistence type="predicted"/>
<dbReference type="InterPro" id="IPR032591">
    <property type="entry name" value="DUF4908"/>
</dbReference>
<dbReference type="Pfam" id="PF16252">
    <property type="entry name" value="DUF4908"/>
    <property type="match status" value="1"/>
</dbReference>
<comment type="caution">
    <text evidence="2">The sequence shown here is derived from an EMBL/GenBank/DDBJ whole genome shotgun (WGS) entry which is preliminary data.</text>
</comment>
<evidence type="ECO:0000256" key="1">
    <source>
        <dbReference type="SAM" id="SignalP"/>
    </source>
</evidence>
<gene>
    <name evidence="2" type="ORF">Q0812_07905</name>
</gene>
<evidence type="ECO:0000313" key="2">
    <source>
        <dbReference type="EMBL" id="MDO1559350.1"/>
    </source>
</evidence>
<feature type="signal peptide" evidence="1">
    <location>
        <begin position="1"/>
        <end position="30"/>
    </location>
</feature>
<reference evidence="2" key="1">
    <citation type="submission" date="2023-07" db="EMBL/GenBank/DDBJ databases">
        <title>Brevundimonas soil sp. nov., isolated from the soil of chemical plant.</title>
        <authorList>
            <person name="Wu N."/>
        </authorList>
    </citation>
    <scope>NUCLEOTIDE SEQUENCE</scope>
    <source>
        <strain evidence="2">XZ-24</strain>
    </source>
</reference>
<protein>
    <submittedName>
        <fullName evidence="2">DUF4908 domain-containing protein</fullName>
    </submittedName>
</protein>
<dbReference type="EMBL" id="JAUKTR010000003">
    <property type="protein sequence ID" value="MDO1559350.1"/>
    <property type="molecule type" value="Genomic_DNA"/>
</dbReference>
<name>A0ABT8SLD4_9CAUL</name>
<dbReference type="Proteomes" id="UP001169063">
    <property type="component" value="Unassembled WGS sequence"/>
</dbReference>